<feature type="region of interest" description="Disordered" evidence="1">
    <location>
        <begin position="310"/>
        <end position="345"/>
    </location>
</feature>
<feature type="compositionally biased region" description="Polar residues" evidence="1">
    <location>
        <begin position="320"/>
        <end position="329"/>
    </location>
</feature>
<reference evidence="2" key="1">
    <citation type="journal article" date="2020" name="Nature">
        <title>Giant virus diversity and host interactions through global metagenomics.</title>
        <authorList>
            <person name="Schulz F."/>
            <person name="Roux S."/>
            <person name="Paez-Espino D."/>
            <person name="Jungbluth S."/>
            <person name="Walsh D.A."/>
            <person name="Denef V.J."/>
            <person name="McMahon K.D."/>
            <person name="Konstantinidis K.T."/>
            <person name="Eloe-Fadrosh E.A."/>
            <person name="Kyrpides N.C."/>
            <person name="Woyke T."/>
        </authorList>
    </citation>
    <scope>NUCLEOTIDE SEQUENCE</scope>
    <source>
        <strain evidence="2">GVMAG-S-ERX555943-30</strain>
    </source>
</reference>
<evidence type="ECO:0000256" key="1">
    <source>
        <dbReference type="SAM" id="MobiDB-lite"/>
    </source>
</evidence>
<evidence type="ECO:0000313" key="2">
    <source>
        <dbReference type="EMBL" id="QHS83469.1"/>
    </source>
</evidence>
<name>A0A6C0AU48_9ZZZZ</name>
<feature type="compositionally biased region" description="Basic and acidic residues" evidence="1">
    <location>
        <begin position="335"/>
        <end position="345"/>
    </location>
</feature>
<accession>A0A6C0AU48</accession>
<organism evidence="2">
    <name type="scientific">viral metagenome</name>
    <dbReference type="NCBI Taxonomy" id="1070528"/>
    <lineage>
        <taxon>unclassified sequences</taxon>
        <taxon>metagenomes</taxon>
        <taxon>organismal metagenomes</taxon>
    </lineage>
</organism>
<proteinExistence type="predicted"/>
<dbReference type="EMBL" id="MN738756">
    <property type="protein sequence ID" value="QHS83469.1"/>
    <property type="molecule type" value="Genomic_DNA"/>
</dbReference>
<evidence type="ECO:0008006" key="3">
    <source>
        <dbReference type="Google" id="ProtNLM"/>
    </source>
</evidence>
<protein>
    <recommendedName>
        <fullName evidence="3">MYM-type domain-containing protein</fullName>
    </recommendedName>
</protein>
<feature type="compositionally biased region" description="Basic and acidic residues" evidence="1">
    <location>
        <begin position="310"/>
        <end position="319"/>
    </location>
</feature>
<dbReference type="AlphaFoldDB" id="A0A6C0AU48"/>
<sequence>MYKILFVMSDNIVNSVETSPAPKKRGRKRKDDPKIVLVVEDKPVEAKKRGRKPKGGKLISKDEIVNETIPSAQNVILHLKCSTQDLEEKNDELSLIDPLKYNPTIPPQIQSYAPQEQTQYFDLNDTEKVVANENNTIAYPGIINDSSSVCSKCNACLTKNSDDVDVDDNEIEEKLKELKIAFYKNNVHDKRSACFWCTYEFDNQPCYIPKYEMNGEIFGYGSFCRPPCAVAYLMNQNIDDSVKFEQYQLLNQIYGKIYEYKKNIRPAPDPHMLLDKFYGNMNIKEYRRLLNSDHILYVVEKPMTRLLPELHEENDDSKKNSGNNYNQSGMYKVKKNSEKRKGPTKKEIMMDTFGC</sequence>